<reference evidence="3" key="1">
    <citation type="submission" date="2016-10" db="EMBL/GenBank/DDBJ databases">
        <authorList>
            <person name="Varghese N."/>
            <person name="Submissions S."/>
        </authorList>
    </citation>
    <scope>NUCLEOTIDE SEQUENCE [LARGE SCALE GENOMIC DNA]</scope>
    <source>
        <strain evidence="3">ATCC 25963</strain>
    </source>
</reference>
<organism evidence="2 3">
    <name type="scientific">Nannocystis exedens</name>
    <dbReference type="NCBI Taxonomy" id="54"/>
    <lineage>
        <taxon>Bacteria</taxon>
        <taxon>Pseudomonadati</taxon>
        <taxon>Myxococcota</taxon>
        <taxon>Polyangia</taxon>
        <taxon>Nannocystales</taxon>
        <taxon>Nannocystaceae</taxon>
        <taxon>Nannocystis</taxon>
    </lineage>
</organism>
<feature type="compositionally biased region" description="Polar residues" evidence="1">
    <location>
        <begin position="51"/>
        <end position="68"/>
    </location>
</feature>
<name>A0A1I1U3T3_9BACT</name>
<sequence>MLAAMMRRSVRFAVESFLGLAVVAGCGDSGGPSPATATGITGATGLTGQAPGTTTGPDAPSGDSTAVPTTSGDASAGTTTESSPPDGLPKLDLGEQPEGTTGESDPLAAGCEKIDFLFVVDNSGSMADEQANLIASFPGFIDTITSTLSAKDYHIMAVSTDNGMNTGLSSTCTNGTCNCTPAPVCCENACGGSGVTCNGFDCDDLPLSQCNYEYGTGKEFDATGKHCMLADMKRYMTESQPNLAQTFECIANVGTYGSGDEKPMLAATSALGDVQNGAGGCDEGFLRDDAILVLVFITDEEDDLADDGKGSPGEPAEWFQAVVAAKNGEEKAAVVLGLVGDSNLPMGTCPPGGDPNGGDGVGADPAPRLQSFVGMFSNGVIGSVCAPDYTPFFAEAVSVIDTACDEFEPPG</sequence>
<gene>
    <name evidence="2" type="ORF">SAMN02745121_00863</name>
</gene>
<feature type="compositionally biased region" description="Low complexity" evidence="1">
    <location>
        <begin position="35"/>
        <end position="50"/>
    </location>
</feature>
<dbReference type="EMBL" id="FOMX01000003">
    <property type="protein sequence ID" value="SFD64258.1"/>
    <property type="molecule type" value="Genomic_DNA"/>
</dbReference>
<evidence type="ECO:0008006" key="4">
    <source>
        <dbReference type="Google" id="ProtNLM"/>
    </source>
</evidence>
<feature type="compositionally biased region" description="Low complexity" evidence="1">
    <location>
        <begin position="69"/>
        <end position="83"/>
    </location>
</feature>
<dbReference type="STRING" id="54.SAMN02745121_00863"/>
<evidence type="ECO:0000256" key="1">
    <source>
        <dbReference type="SAM" id="MobiDB-lite"/>
    </source>
</evidence>
<protein>
    <recommendedName>
        <fullName evidence="4">VWFA domain-containing protein</fullName>
    </recommendedName>
</protein>
<dbReference type="PROSITE" id="PS51257">
    <property type="entry name" value="PROKAR_LIPOPROTEIN"/>
    <property type="match status" value="1"/>
</dbReference>
<dbReference type="AlphaFoldDB" id="A0A1I1U3T3"/>
<evidence type="ECO:0000313" key="3">
    <source>
        <dbReference type="Proteomes" id="UP000199400"/>
    </source>
</evidence>
<accession>A0A1I1U3T3</accession>
<keyword evidence="3" id="KW-1185">Reference proteome</keyword>
<feature type="region of interest" description="Disordered" evidence="1">
    <location>
        <begin position="29"/>
        <end position="107"/>
    </location>
</feature>
<evidence type="ECO:0000313" key="2">
    <source>
        <dbReference type="EMBL" id="SFD64258.1"/>
    </source>
</evidence>
<dbReference type="Proteomes" id="UP000199400">
    <property type="component" value="Unassembled WGS sequence"/>
</dbReference>
<proteinExistence type="predicted"/>